<reference evidence="2 3" key="1">
    <citation type="submission" date="2020-08" db="EMBL/GenBank/DDBJ databases">
        <title>Genomic Encyclopedia of Type Strains, Phase IV (KMG-IV): sequencing the most valuable type-strain genomes for metagenomic binning, comparative biology and taxonomic classification.</title>
        <authorList>
            <person name="Goeker M."/>
        </authorList>
    </citation>
    <scope>NUCLEOTIDE SEQUENCE [LARGE SCALE GENOMIC DNA]</scope>
    <source>
        <strain evidence="2 3">DSM 45385</strain>
    </source>
</reference>
<organism evidence="2 3">
    <name type="scientific">Nonomuraea endophytica</name>
    <dbReference type="NCBI Taxonomy" id="714136"/>
    <lineage>
        <taxon>Bacteria</taxon>
        <taxon>Bacillati</taxon>
        <taxon>Actinomycetota</taxon>
        <taxon>Actinomycetes</taxon>
        <taxon>Streptosporangiales</taxon>
        <taxon>Streptosporangiaceae</taxon>
        <taxon>Nonomuraea</taxon>
    </lineage>
</organism>
<protein>
    <submittedName>
        <fullName evidence="2">DNA-binding PucR family transcriptional regulator</fullName>
    </submittedName>
</protein>
<comment type="caution">
    <text evidence="2">The sequence shown here is derived from an EMBL/GenBank/DDBJ whole genome shotgun (WGS) entry which is preliminary data.</text>
</comment>
<dbReference type="InterPro" id="IPR051448">
    <property type="entry name" value="CdaR-like_regulators"/>
</dbReference>
<evidence type="ECO:0000313" key="3">
    <source>
        <dbReference type="Proteomes" id="UP000568380"/>
    </source>
</evidence>
<keyword evidence="3" id="KW-1185">Reference proteome</keyword>
<dbReference type="GO" id="GO:0003677">
    <property type="term" value="F:DNA binding"/>
    <property type="evidence" value="ECO:0007669"/>
    <property type="project" value="UniProtKB-KW"/>
</dbReference>
<dbReference type="Proteomes" id="UP000568380">
    <property type="component" value="Unassembled WGS sequence"/>
</dbReference>
<dbReference type="Gene3D" id="1.10.10.2840">
    <property type="entry name" value="PucR C-terminal helix-turn-helix domain"/>
    <property type="match status" value="1"/>
</dbReference>
<proteinExistence type="predicted"/>
<dbReference type="PANTHER" id="PTHR33744">
    <property type="entry name" value="CARBOHYDRATE DIACID REGULATOR"/>
    <property type="match status" value="1"/>
</dbReference>
<gene>
    <name evidence="2" type="ORF">HNR40_001940</name>
</gene>
<keyword evidence="2" id="KW-0238">DNA-binding</keyword>
<sequence length="536" mass="57550">MLLATLAGTPRYLAPVGGVVVHDADDPPPIPVGAIVLGVGVTAPDDVRSLVRLACLHAAAAVLIRQPGERELAVDDLLPDEGMVVLGLPAGVSWQQVIAVLGTALQSPPHPKVRDLGGREVGDLFGMAGAISDLIGAHVTIEDRNSVVLAYSDHQGETDPIRVEVILGRRTPEPYWAFDEERGALRAIRESVRPVFLPPLDLPDGRVTRGRVAVAVRAGDEILGSIWGVVDKPLTTEKDDLLLDASRLVALHMLQLRAGADGARRLRTDLVATALTGGPEARSALDRLRLAGQSLIVVALTLNEPADGAYTGAAAHVTKLQRLAVSFQVHLAGTWADTAVALLDDTVYALVPSRREDTEVSLELTCRSFIGRGAEGAVIGIGRVVHEAAELELSRADADRALRVLGRRPPEPSSAPWADRVARASDVEVEALLMELRDLAASSKRGPFGAYARLLAYDETRDSTFMVETLRAWLDAHGDVMAASVATHVHQNTFRYRLKRMSEIGEFSLDDPAARFTLQLQLHLYPPEPATGRSSR</sequence>
<feature type="domain" description="PucR C-terminal helix-turn-helix" evidence="1">
    <location>
        <begin position="467"/>
        <end position="523"/>
    </location>
</feature>
<evidence type="ECO:0000259" key="1">
    <source>
        <dbReference type="Pfam" id="PF13556"/>
    </source>
</evidence>
<evidence type="ECO:0000313" key="2">
    <source>
        <dbReference type="EMBL" id="MBB5076476.1"/>
    </source>
</evidence>
<dbReference type="InterPro" id="IPR025736">
    <property type="entry name" value="PucR_C-HTH_dom"/>
</dbReference>
<dbReference type="PANTHER" id="PTHR33744:SF1">
    <property type="entry name" value="DNA-BINDING TRANSCRIPTIONAL ACTIVATOR ADER"/>
    <property type="match status" value="1"/>
</dbReference>
<name>A0A7W8A099_9ACTN</name>
<dbReference type="AlphaFoldDB" id="A0A7W8A099"/>
<dbReference type="Pfam" id="PF13556">
    <property type="entry name" value="HTH_30"/>
    <property type="match status" value="1"/>
</dbReference>
<dbReference type="InterPro" id="IPR042070">
    <property type="entry name" value="PucR_C-HTH_sf"/>
</dbReference>
<dbReference type="RefSeq" id="WP_184959919.1">
    <property type="nucleotide sequence ID" value="NZ_JACHIN010000002.1"/>
</dbReference>
<dbReference type="EMBL" id="JACHIN010000002">
    <property type="protein sequence ID" value="MBB5076476.1"/>
    <property type="molecule type" value="Genomic_DNA"/>
</dbReference>
<accession>A0A7W8A099</accession>